<dbReference type="PATRIC" id="fig|749414.3.peg.425"/>
<keyword evidence="1" id="KW-0560">Oxidoreductase</keyword>
<accession>D7BYK5</accession>
<dbReference type="FunFam" id="3.20.20.100:FF:000004">
    <property type="entry name" value="Oxidoreductase, aldo/keto reductase"/>
    <property type="match status" value="1"/>
</dbReference>
<gene>
    <name evidence="3" type="ordered locus">SBI_00412</name>
</gene>
<evidence type="ECO:0000256" key="1">
    <source>
        <dbReference type="ARBA" id="ARBA00023002"/>
    </source>
</evidence>
<dbReference type="SUPFAM" id="SSF51430">
    <property type="entry name" value="NAD(P)-linked oxidoreductase"/>
    <property type="match status" value="1"/>
</dbReference>
<name>D7BYK5_STRBB</name>
<feature type="domain" description="NADP-dependent oxidoreductase" evidence="2">
    <location>
        <begin position="18"/>
        <end position="314"/>
    </location>
</feature>
<dbReference type="KEGG" id="sbh:SBI_00412"/>
<organism evidence="3 4">
    <name type="scientific">Streptomyces bingchenggensis (strain BCW-1)</name>
    <dbReference type="NCBI Taxonomy" id="749414"/>
    <lineage>
        <taxon>Bacteria</taxon>
        <taxon>Bacillati</taxon>
        <taxon>Actinomycetota</taxon>
        <taxon>Actinomycetes</taxon>
        <taxon>Kitasatosporales</taxon>
        <taxon>Streptomycetaceae</taxon>
        <taxon>Streptomyces</taxon>
    </lineage>
</organism>
<dbReference type="Gene3D" id="3.20.20.100">
    <property type="entry name" value="NADP-dependent oxidoreductase domain"/>
    <property type="match status" value="1"/>
</dbReference>
<dbReference type="HOGENOM" id="CLU_023205_2_0_11"/>
<dbReference type="CDD" id="cd19087">
    <property type="entry name" value="AKR_AKR12A1_B1_C1"/>
    <property type="match status" value="1"/>
</dbReference>
<dbReference type="PANTHER" id="PTHR43364:SF5">
    <property type="entry name" value="REDUCTASE"/>
    <property type="match status" value="1"/>
</dbReference>
<dbReference type="PANTHER" id="PTHR43364">
    <property type="entry name" value="NADH-SPECIFIC METHYLGLYOXAL REDUCTASE-RELATED"/>
    <property type="match status" value="1"/>
</dbReference>
<dbReference type="GO" id="GO:0016491">
    <property type="term" value="F:oxidoreductase activity"/>
    <property type="evidence" value="ECO:0007669"/>
    <property type="project" value="UniProtKB-KW"/>
</dbReference>
<protein>
    <submittedName>
        <fullName evidence="3">Aldo/keto reductase</fullName>
    </submittedName>
</protein>
<evidence type="ECO:0000313" key="3">
    <source>
        <dbReference type="EMBL" id="ADI03533.1"/>
    </source>
</evidence>
<dbReference type="InterPro" id="IPR023210">
    <property type="entry name" value="NADP_OxRdtase_dom"/>
</dbReference>
<evidence type="ECO:0000259" key="2">
    <source>
        <dbReference type="Pfam" id="PF00248"/>
    </source>
</evidence>
<dbReference type="Pfam" id="PF00248">
    <property type="entry name" value="Aldo_ket_red"/>
    <property type="match status" value="1"/>
</dbReference>
<dbReference type="AlphaFoldDB" id="D7BYK5"/>
<dbReference type="InterPro" id="IPR050523">
    <property type="entry name" value="AKR_Detox_Biosynth"/>
</dbReference>
<reference evidence="3 4" key="1">
    <citation type="journal article" date="2010" name="J. Bacteriol.">
        <title>Genome sequence of the milbemycin-producing bacterium Streptomyces bingchenggensis.</title>
        <authorList>
            <person name="Wang X.J."/>
            <person name="Yan Y.J."/>
            <person name="Zhang B."/>
            <person name="An J."/>
            <person name="Wang J.J."/>
            <person name="Tian J."/>
            <person name="Jiang L."/>
            <person name="Chen Y.H."/>
            <person name="Huang S.X."/>
            <person name="Yin M."/>
            <person name="Zhang J."/>
            <person name="Gao A.L."/>
            <person name="Liu C.X."/>
            <person name="Zhu Z.X."/>
            <person name="Xiang W.S."/>
        </authorList>
    </citation>
    <scope>NUCLEOTIDE SEQUENCE [LARGE SCALE GENOMIC DNA]</scope>
    <source>
        <strain evidence="3 4">BCW-1</strain>
    </source>
</reference>
<evidence type="ECO:0000313" key="4">
    <source>
        <dbReference type="Proteomes" id="UP000000377"/>
    </source>
</evidence>
<dbReference type="GO" id="GO:0005829">
    <property type="term" value="C:cytosol"/>
    <property type="evidence" value="ECO:0007669"/>
    <property type="project" value="UniProtKB-ARBA"/>
</dbReference>
<dbReference type="EMBL" id="CP002047">
    <property type="protein sequence ID" value="ADI03533.1"/>
    <property type="molecule type" value="Genomic_DNA"/>
</dbReference>
<sequence length="333" mass="36777">MEHVEYTRLGRSGLSVSRLVLGTMNFGSRTSEEDSGAVMDHAHEHGINFFDTANSYGAQQGEGLTEQILGRWFAQGGGRREKTVLATKVYLPMGDRPNERGLSALHIRRAVDASLKRLQTDYIDLYQMHHIDRDTPWEEIWEAFSVLRQQGKVLYFGSSNFAGWHIALAQEAARSRHFLGLVSEQSIYNLMSRWAELEVLPAARHYGLGVIPWSPLHGGVLSGVLRKQREGLTGRSGSGLWAAAFAEQREAVEAYEKLCAELGEDPAHVGLAWLLAQDGVTGPIVGPRTVEQLDGTLRALEITLDHDTLAKLDKTFPPPAPNGAKPAPEAYAW</sequence>
<proteinExistence type="predicted"/>
<dbReference type="eggNOG" id="COG0667">
    <property type="taxonomic scope" value="Bacteria"/>
</dbReference>
<dbReference type="STRING" id="749414.SBI_00412"/>
<dbReference type="InterPro" id="IPR036812">
    <property type="entry name" value="NAD(P)_OxRdtase_dom_sf"/>
</dbReference>
<dbReference type="Proteomes" id="UP000000377">
    <property type="component" value="Chromosome"/>
</dbReference>
<keyword evidence="4" id="KW-1185">Reference proteome</keyword>